<evidence type="ECO:0000256" key="1">
    <source>
        <dbReference type="ARBA" id="ARBA00003401"/>
    </source>
</evidence>
<evidence type="ECO:0000256" key="4">
    <source>
        <dbReference type="SAM" id="MobiDB-lite"/>
    </source>
</evidence>
<dbReference type="OrthoDB" id="307488at2759"/>
<keyword evidence="3" id="KW-0539">Nucleus</keyword>
<dbReference type="GO" id="GO:0008157">
    <property type="term" value="F:protein phosphatase 1 binding"/>
    <property type="evidence" value="ECO:0007669"/>
    <property type="project" value="TreeGrafter"/>
</dbReference>
<protein>
    <recommendedName>
        <fullName evidence="3">Type 1 phosphatases regulator</fullName>
    </recommendedName>
</protein>
<feature type="compositionally biased region" description="Low complexity" evidence="4">
    <location>
        <begin position="1"/>
        <end position="12"/>
    </location>
</feature>
<evidence type="ECO:0000256" key="3">
    <source>
        <dbReference type="RuleBase" id="RU367162"/>
    </source>
</evidence>
<sequence>MRSSESSAAPSSTILAEQTSPLNLPSGTLRLRAEPVQRRHIQWAEDVVDNEGMGKKSSKVCCIYHKQREFGESSDESSDSSSDDDSDSEPDNSTARPSRNSGRGRPQHHPHGHNDGPSSGPSKGRRPARKRSPNAYEKIPHYNKKKSDN</sequence>
<dbReference type="Proteomes" id="UP000799438">
    <property type="component" value="Unassembled WGS sequence"/>
</dbReference>
<evidence type="ECO:0000313" key="6">
    <source>
        <dbReference type="Proteomes" id="UP000799438"/>
    </source>
</evidence>
<feature type="region of interest" description="Disordered" evidence="4">
    <location>
        <begin position="1"/>
        <end position="36"/>
    </location>
</feature>
<dbReference type="GO" id="GO:0004865">
    <property type="term" value="F:protein serine/threonine phosphatase inhibitor activity"/>
    <property type="evidence" value="ECO:0007669"/>
    <property type="project" value="UniProtKB-UniRule"/>
</dbReference>
<comment type="subcellular location">
    <subcellularLocation>
        <location evidence="3">Nucleus</location>
    </subcellularLocation>
</comment>
<feature type="compositionally biased region" description="Basic residues" evidence="4">
    <location>
        <begin position="123"/>
        <end position="132"/>
    </location>
</feature>
<dbReference type="InterPro" id="IPR011107">
    <property type="entry name" value="PPI_Ypi1"/>
</dbReference>
<reference evidence="5" key="1">
    <citation type="journal article" date="2020" name="Stud. Mycol.">
        <title>101 Dothideomycetes genomes: a test case for predicting lifestyles and emergence of pathogens.</title>
        <authorList>
            <person name="Haridas S."/>
            <person name="Albert R."/>
            <person name="Binder M."/>
            <person name="Bloem J."/>
            <person name="Labutti K."/>
            <person name="Salamov A."/>
            <person name="Andreopoulos B."/>
            <person name="Baker S."/>
            <person name="Barry K."/>
            <person name="Bills G."/>
            <person name="Bluhm B."/>
            <person name="Cannon C."/>
            <person name="Castanera R."/>
            <person name="Culley D."/>
            <person name="Daum C."/>
            <person name="Ezra D."/>
            <person name="Gonzalez J."/>
            <person name="Henrissat B."/>
            <person name="Kuo A."/>
            <person name="Liang C."/>
            <person name="Lipzen A."/>
            <person name="Lutzoni F."/>
            <person name="Magnuson J."/>
            <person name="Mondo S."/>
            <person name="Nolan M."/>
            <person name="Ohm R."/>
            <person name="Pangilinan J."/>
            <person name="Park H.-J."/>
            <person name="Ramirez L."/>
            <person name="Alfaro M."/>
            <person name="Sun H."/>
            <person name="Tritt A."/>
            <person name="Yoshinaga Y."/>
            <person name="Zwiers L.-H."/>
            <person name="Turgeon B."/>
            <person name="Goodwin S."/>
            <person name="Spatafora J."/>
            <person name="Crous P."/>
            <person name="Grigoriev I."/>
        </authorList>
    </citation>
    <scope>NUCLEOTIDE SEQUENCE</scope>
    <source>
        <strain evidence="5">CBS 121167</strain>
    </source>
</reference>
<evidence type="ECO:0000313" key="5">
    <source>
        <dbReference type="EMBL" id="KAF2142474.1"/>
    </source>
</evidence>
<feature type="compositionally biased region" description="Polar residues" evidence="4">
    <location>
        <begin position="91"/>
        <end position="101"/>
    </location>
</feature>
<comment type="similarity">
    <text evidence="2 3">Belongs to the YPI1 family.</text>
</comment>
<dbReference type="PANTHER" id="PTHR20835:SF0">
    <property type="entry name" value="E3 UBIQUITIN-PROTEIN LIGASE PPP1R11"/>
    <property type="match status" value="1"/>
</dbReference>
<dbReference type="GO" id="GO:0005634">
    <property type="term" value="C:nucleus"/>
    <property type="evidence" value="ECO:0007669"/>
    <property type="project" value="UniProtKB-SubCell"/>
</dbReference>
<gene>
    <name evidence="5" type="ORF">K452DRAFT_226843</name>
</gene>
<dbReference type="EMBL" id="ML995484">
    <property type="protein sequence ID" value="KAF2142474.1"/>
    <property type="molecule type" value="Genomic_DNA"/>
</dbReference>
<organism evidence="5 6">
    <name type="scientific">Aplosporella prunicola CBS 121167</name>
    <dbReference type="NCBI Taxonomy" id="1176127"/>
    <lineage>
        <taxon>Eukaryota</taxon>
        <taxon>Fungi</taxon>
        <taxon>Dikarya</taxon>
        <taxon>Ascomycota</taxon>
        <taxon>Pezizomycotina</taxon>
        <taxon>Dothideomycetes</taxon>
        <taxon>Dothideomycetes incertae sedis</taxon>
        <taxon>Botryosphaeriales</taxon>
        <taxon>Aplosporellaceae</taxon>
        <taxon>Aplosporella</taxon>
    </lineage>
</organism>
<keyword evidence="6" id="KW-1185">Reference proteome</keyword>
<dbReference type="RefSeq" id="XP_033398186.1">
    <property type="nucleotide sequence ID" value="XM_033536856.1"/>
</dbReference>
<dbReference type="Pfam" id="PF07491">
    <property type="entry name" value="PPI_Ypi1"/>
    <property type="match status" value="1"/>
</dbReference>
<name>A0A6A6BGS4_9PEZI</name>
<feature type="region of interest" description="Disordered" evidence="4">
    <location>
        <begin position="68"/>
        <end position="149"/>
    </location>
</feature>
<dbReference type="GeneID" id="54294352"/>
<feature type="compositionally biased region" description="Polar residues" evidence="4">
    <location>
        <begin position="13"/>
        <end position="26"/>
    </location>
</feature>
<proteinExistence type="inferred from homology"/>
<evidence type="ECO:0000256" key="2">
    <source>
        <dbReference type="ARBA" id="ARBA00005605"/>
    </source>
</evidence>
<feature type="compositionally biased region" description="Acidic residues" evidence="4">
    <location>
        <begin position="72"/>
        <end position="90"/>
    </location>
</feature>
<dbReference type="AlphaFoldDB" id="A0A6A6BGS4"/>
<accession>A0A6A6BGS4</accession>
<comment type="function">
    <text evidence="1 3">Regulator of type 1 phosphatases which maintains protein phosphatase activity under strict control.</text>
</comment>
<dbReference type="PANTHER" id="PTHR20835">
    <property type="entry name" value="E3 UBIQUITIN-PROTEIN LIGASE PPP1R11-RELATED"/>
    <property type="match status" value="1"/>
</dbReference>